<feature type="compositionally biased region" description="Basic and acidic residues" evidence="1">
    <location>
        <begin position="352"/>
        <end position="362"/>
    </location>
</feature>
<accession>A0A6A6HAE6</accession>
<name>A0A6A6HAE6_VIRVR</name>
<dbReference type="AlphaFoldDB" id="A0A6A6HAE6"/>
<feature type="region of interest" description="Disordered" evidence="1">
    <location>
        <begin position="133"/>
        <end position="203"/>
    </location>
</feature>
<feature type="compositionally biased region" description="Basic and acidic residues" evidence="1">
    <location>
        <begin position="182"/>
        <end position="203"/>
    </location>
</feature>
<feature type="compositionally biased region" description="Polar residues" evidence="1">
    <location>
        <begin position="497"/>
        <end position="517"/>
    </location>
</feature>
<evidence type="ECO:0000256" key="1">
    <source>
        <dbReference type="SAM" id="MobiDB-lite"/>
    </source>
</evidence>
<dbReference type="OrthoDB" id="3946172at2759"/>
<sequence>MDAFRLAAAQSALQALEANPQLLDHAQRSFGASPPPYRSNQFHDSTLSEEPGSAGGEQQLTEDQRRQFLVDREASRPYQQFDAQTIDEKYRLWRQHPVMKFMPHMPIGVFAPPAYESVKNRWIEQGIWKDSWTDGHPMGGWKHEYPPRTGLDSDSDTEAKPLFGVSPRPSPFPERRRQQKAKQPDRHEQDGEALERYTKEERERNASRPFYQFLYQISKEREGIENEDATRETPTPFVHDINTQAYEKIKVIWTERGIWNDKWGVLPGMSWKHEEPCDEYRMNDRYDALCRLAEQINYEAGEGPSRPNFGATTITHAQEDWLSSNDREAQTPPRFYFGNSDHATAWTNPRINDGRKARREPPRVAFLSPIPDESNDHGASEMISTSQQGWHGSTGSTGVSSDGMEERLLAQKSVQSSVSEPDAIGQESWLHRTPVPNTEASHSAAKRPAVVAHGSRVSKSDSKKRGAFGRRINGPGKVLAESSCLPLATGPDEPDSQHSYASQQASPEEQLSSQTVKPASRRSKRIQKLQADKVNSAIGRGVPESSKRPVQARPKRNAKASSKVAEAAKPRGISKPKEPKRSRQQKRRR</sequence>
<feature type="compositionally biased region" description="Polar residues" evidence="1">
    <location>
        <begin position="341"/>
        <end position="350"/>
    </location>
</feature>
<organism evidence="2 3">
    <name type="scientific">Viridothelium virens</name>
    <name type="common">Speckled blister lichen</name>
    <name type="synonym">Trypethelium virens</name>
    <dbReference type="NCBI Taxonomy" id="1048519"/>
    <lineage>
        <taxon>Eukaryota</taxon>
        <taxon>Fungi</taxon>
        <taxon>Dikarya</taxon>
        <taxon>Ascomycota</taxon>
        <taxon>Pezizomycotina</taxon>
        <taxon>Dothideomycetes</taxon>
        <taxon>Dothideomycetes incertae sedis</taxon>
        <taxon>Trypetheliales</taxon>
        <taxon>Trypetheliaceae</taxon>
        <taxon>Viridothelium</taxon>
    </lineage>
</organism>
<feature type="region of interest" description="Disordered" evidence="1">
    <location>
        <begin position="25"/>
        <end position="60"/>
    </location>
</feature>
<feature type="region of interest" description="Disordered" evidence="1">
    <location>
        <begin position="336"/>
        <end position="589"/>
    </location>
</feature>
<protein>
    <submittedName>
        <fullName evidence="2">Uncharacterized protein</fullName>
    </submittedName>
</protein>
<keyword evidence="3" id="KW-1185">Reference proteome</keyword>
<dbReference type="Proteomes" id="UP000800092">
    <property type="component" value="Unassembled WGS sequence"/>
</dbReference>
<dbReference type="EMBL" id="ML991796">
    <property type="protein sequence ID" value="KAF2234799.1"/>
    <property type="molecule type" value="Genomic_DNA"/>
</dbReference>
<evidence type="ECO:0000313" key="3">
    <source>
        <dbReference type="Proteomes" id="UP000800092"/>
    </source>
</evidence>
<evidence type="ECO:0000313" key="2">
    <source>
        <dbReference type="EMBL" id="KAF2234799.1"/>
    </source>
</evidence>
<feature type="compositionally biased region" description="Low complexity" evidence="1">
    <location>
        <begin position="393"/>
        <end position="402"/>
    </location>
</feature>
<proteinExistence type="predicted"/>
<feature type="compositionally biased region" description="Polar residues" evidence="1">
    <location>
        <begin position="382"/>
        <end position="391"/>
    </location>
</feature>
<reference evidence="2" key="1">
    <citation type="journal article" date="2020" name="Stud. Mycol.">
        <title>101 Dothideomycetes genomes: a test case for predicting lifestyles and emergence of pathogens.</title>
        <authorList>
            <person name="Haridas S."/>
            <person name="Albert R."/>
            <person name="Binder M."/>
            <person name="Bloem J."/>
            <person name="Labutti K."/>
            <person name="Salamov A."/>
            <person name="Andreopoulos B."/>
            <person name="Baker S."/>
            <person name="Barry K."/>
            <person name="Bills G."/>
            <person name="Bluhm B."/>
            <person name="Cannon C."/>
            <person name="Castanera R."/>
            <person name="Culley D."/>
            <person name="Daum C."/>
            <person name="Ezra D."/>
            <person name="Gonzalez J."/>
            <person name="Henrissat B."/>
            <person name="Kuo A."/>
            <person name="Liang C."/>
            <person name="Lipzen A."/>
            <person name="Lutzoni F."/>
            <person name="Magnuson J."/>
            <person name="Mondo S."/>
            <person name="Nolan M."/>
            <person name="Ohm R."/>
            <person name="Pangilinan J."/>
            <person name="Park H.-J."/>
            <person name="Ramirez L."/>
            <person name="Alfaro M."/>
            <person name="Sun H."/>
            <person name="Tritt A."/>
            <person name="Yoshinaga Y."/>
            <person name="Zwiers L.-H."/>
            <person name="Turgeon B."/>
            <person name="Goodwin S."/>
            <person name="Spatafora J."/>
            <person name="Crous P."/>
            <person name="Grigoriev I."/>
        </authorList>
    </citation>
    <scope>NUCLEOTIDE SEQUENCE</scope>
    <source>
        <strain evidence="2">Tuck. ex Michener</strain>
    </source>
</reference>
<gene>
    <name evidence="2" type="ORF">EV356DRAFT_501389</name>
</gene>